<comment type="caution">
    <text evidence="2">The sequence shown here is derived from an EMBL/GenBank/DDBJ whole genome shotgun (WGS) entry which is preliminary data.</text>
</comment>
<dbReference type="Pfam" id="PF06908">
    <property type="entry name" value="YpsA"/>
    <property type="match status" value="1"/>
</dbReference>
<dbReference type="Gene3D" id="3.40.50.450">
    <property type="match status" value="1"/>
</dbReference>
<dbReference type="Proteomes" id="UP000253215">
    <property type="component" value="Unassembled WGS sequence"/>
</dbReference>
<dbReference type="NCBIfam" id="NF010181">
    <property type="entry name" value="PRK13660.1"/>
    <property type="match status" value="1"/>
</dbReference>
<organism evidence="2 4">
    <name type="scientific">Streptococcus gallolyticus</name>
    <dbReference type="NCBI Taxonomy" id="315405"/>
    <lineage>
        <taxon>Bacteria</taxon>
        <taxon>Bacillati</taxon>
        <taxon>Bacillota</taxon>
        <taxon>Bacilli</taxon>
        <taxon>Lactobacillales</taxon>
        <taxon>Streptococcaceae</taxon>
        <taxon>Streptococcus</taxon>
    </lineage>
</organism>
<evidence type="ECO:0000256" key="1">
    <source>
        <dbReference type="HAMAP-Rule" id="MF_01575"/>
    </source>
</evidence>
<reference evidence="2 4" key="1">
    <citation type="submission" date="2014-02" db="EMBL/GenBank/DDBJ databases">
        <authorList>
            <person name="Manrique M."/>
        </authorList>
    </citation>
    <scope>NUCLEOTIDE SEQUENCE [LARGE SCALE GENOMIC DNA]</scope>
    <source>
        <strain evidence="2 4">LMG17956</strain>
    </source>
</reference>
<evidence type="ECO:0000313" key="2">
    <source>
        <dbReference type="EMBL" id="CDO17509.1"/>
    </source>
</evidence>
<dbReference type="RefSeq" id="WP_039693354.1">
    <property type="nucleotide sequence ID" value="NZ_FNFJ01000007.1"/>
</dbReference>
<evidence type="ECO:0000313" key="3">
    <source>
        <dbReference type="EMBL" id="RCW17751.1"/>
    </source>
</evidence>
<dbReference type="PIRSF" id="PIRSF021290">
    <property type="entry name" value="DUF1273"/>
    <property type="match status" value="1"/>
</dbReference>
<protein>
    <recommendedName>
        <fullName evidence="1">UPF0398 protein BN963_SGAL_00702</fullName>
    </recommendedName>
</protein>
<evidence type="ECO:0000313" key="4">
    <source>
        <dbReference type="Proteomes" id="UP000027584"/>
    </source>
</evidence>
<dbReference type="Proteomes" id="UP000027584">
    <property type="component" value="Unassembled WGS sequence"/>
</dbReference>
<dbReference type="AlphaFoldDB" id="A0A060RJY0"/>
<sequence length="172" mass="20744">MAAILVTGYKSFELGIFQDKDERISVIKKAIRHDLIRYFEEGIDWLIFMGNLGFEYWALQVAKELQEEYEFSIATIFTFENHGQNWNEANQVKLGEFKQVDFVKYTYKNYENPSQFKNYNQFLVDNTEGAYLFYDTENETTLKYLLQVMQEKEDYPINFLTFDRLNEFLEEW</sequence>
<proteinExistence type="inferred from homology"/>
<dbReference type="SUPFAM" id="SSF102405">
    <property type="entry name" value="MCP/YpsA-like"/>
    <property type="match status" value="1"/>
</dbReference>
<reference evidence="2 4" key="2">
    <citation type="submission" date="2014-05" db="EMBL/GenBank/DDBJ databases">
        <title>Genome sequence of Streptococcus gallolyticus.</title>
        <authorList>
            <person name="Del Campo R."/>
        </authorList>
    </citation>
    <scope>NUCLEOTIDE SEQUENCE [LARGE SCALE GENOMIC DNA]</scope>
    <source>
        <strain evidence="2 4">LMG17956</strain>
    </source>
</reference>
<dbReference type="EMBL" id="CCBC010000131">
    <property type="protein sequence ID" value="CDO17509.1"/>
    <property type="molecule type" value="Genomic_DNA"/>
</dbReference>
<dbReference type="HAMAP" id="MF_01575">
    <property type="entry name" value="UPF0398"/>
    <property type="match status" value="1"/>
</dbReference>
<dbReference type="PANTHER" id="PTHR38440:SF1">
    <property type="entry name" value="UPF0398 PROTEIN SPR0331"/>
    <property type="match status" value="1"/>
</dbReference>
<comment type="similarity">
    <text evidence="1">Belongs to the UPF0398 family.</text>
</comment>
<dbReference type="EMBL" id="NETH01000004">
    <property type="protein sequence ID" value="RCW17751.1"/>
    <property type="molecule type" value="Genomic_DNA"/>
</dbReference>
<name>A0A060RJY0_9STRE</name>
<reference evidence="3 5" key="3">
    <citation type="journal article" date="2018" name="Sci. Rep.">
        <title>Network-guided genomic and metagenomic analysis of the faecal microbiota of the critically endangered kakapo.</title>
        <authorList>
            <person name="Waite D.W."/>
            <person name="Dsouza M."/>
            <person name="Sekiguchi Y."/>
            <person name="Hugenholtz P."/>
            <person name="Taylor M.W."/>
        </authorList>
    </citation>
    <scope>NUCLEOTIDE SEQUENCE [LARGE SCALE GENOMIC DNA]</scope>
    <source>
        <strain evidence="3 5">BI02</strain>
    </source>
</reference>
<dbReference type="PANTHER" id="PTHR38440">
    <property type="entry name" value="UPF0398 PROTEIN YPSA"/>
    <property type="match status" value="1"/>
</dbReference>
<gene>
    <name evidence="2" type="ORF">BN963_SGAL_00702</name>
    <name evidence="3" type="ORF">CAC02_01230</name>
</gene>
<accession>A0A060RJY0</accession>
<dbReference type="InterPro" id="IPR010697">
    <property type="entry name" value="YspA"/>
</dbReference>
<evidence type="ECO:0000313" key="5">
    <source>
        <dbReference type="Proteomes" id="UP000253215"/>
    </source>
</evidence>